<sequence>MNRTLEFRVPDEYYEPDFRIEMSGGGFPDEYYKPDFGIEASCWQDESGPMQDSVRGGPQGLSESGLGILGMLLDF</sequence>
<evidence type="ECO:0000313" key="1">
    <source>
        <dbReference type="EMBL" id="GBC03764.1"/>
    </source>
</evidence>
<accession>A0A2Z6RMT8</accession>
<dbReference type="Proteomes" id="UP000247702">
    <property type="component" value="Unassembled WGS sequence"/>
</dbReference>
<dbReference type="AlphaFoldDB" id="A0A2Z6RMT8"/>
<dbReference type="EMBL" id="BEXD01003905">
    <property type="protein sequence ID" value="GBC03764.1"/>
    <property type="molecule type" value="Genomic_DNA"/>
</dbReference>
<proteinExistence type="predicted"/>
<evidence type="ECO:0000313" key="2">
    <source>
        <dbReference type="Proteomes" id="UP000247702"/>
    </source>
</evidence>
<gene>
    <name evidence="1" type="ORF">RclHR1_05300005</name>
</gene>
<comment type="caution">
    <text evidence="1">The sequence shown here is derived from an EMBL/GenBank/DDBJ whole genome shotgun (WGS) entry which is preliminary data.</text>
</comment>
<keyword evidence="2" id="KW-1185">Reference proteome</keyword>
<reference evidence="1 2" key="1">
    <citation type="submission" date="2017-11" db="EMBL/GenBank/DDBJ databases">
        <title>The genome of Rhizophagus clarus HR1 reveals common genetic basis of auxotrophy among arbuscular mycorrhizal fungi.</title>
        <authorList>
            <person name="Kobayashi Y."/>
        </authorList>
    </citation>
    <scope>NUCLEOTIDE SEQUENCE [LARGE SCALE GENOMIC DNA]</scope>
    <source>
        <strain evidence="1 2">HR1</strain>
    </source>
</reference>
<organism evidence="1 2">
    <name type="scientific">Rhizophagus clarus</name>
    <dbReference type="NCBI Taxonomy" id="94130"/>
    <lineage>
        <taxon>Eukaryota</taxon>
        <taxon>Fungi</taxon>
        <taxon>Fungi incertae sedis</taxon>
        <taxon>Mucoromycota</taxon>
        <taxon>Glomeromycotina</taxon>
        <taxon>Glomeromycetes</taxon>
        <taxon>Glomerales</taxon>
        <taxon>Glomeraceae</taxon>
        <taxon>Rhizophagus</taxon>
    </lineage>
</organism>
<protein>
    <submittedName>
        <fullName evidence="1">Uncharacterized protein</fullName>
    </submittedName>
</protein>
<name>A0A2Z6RMT8_9GLOM</name>